<dbReference type="Gene3D" id="3.40.50.10190">
    <property type="entry name" value="BRCT domain"/>
    <property type="match status" value="1"/>
</dbReference>
<dbReference type="Proteomes" id="UP000030748">
    <property type="component" value="Unassembled WGS sequence"/>
</dbReference>
<gene>
    <name evidence="2" type="ORF">MIMGU_mgv11b017672mg</name>
</gene>
<dbReference type="SUPFAM" id="SSF52113">
    <property type="entry name" value="BRCT domain"/>
    <property type="match status" value="1"/>
</dbReference>
<accession>A0A022QSS0</accession>
<dbReference type="AlphaFoldDB" id="A0A022QSS0"/>
<dbReference type="GO" id="GO:0007095">
    <property type="term" value="P:mitotic G2 DNA damage checkpoint signaling"/>
    <property type="evidence" value="ECO:0007669"/>
    <property type="project" value="InterPro"/>
</dbReference>
<dbReference type="InterPro" id="IPR040227">
    <property type="entry name" value="Nibrin-rel"/>
</dbReference>
<organism evidence="2 3">
    <name type="scientific">Erythranthe guttata</name>
    <name type="common">Yellow monkey flower</name>
    <name type="synonym">Mimulus guttatus</name>
    <dbReference type="NCBI Taxonomy" id="4155"/>
    <lineage>
        <taxon>Eukaryota</taxon>
        <taxon>Viridiplantae</taxon>
        <taxon>Streptophyta</taxon>
        <taxon>Embryophyta</taxon>
        <taxon>Tracheophyta</taxon>
        <taxon>Spermatophyta</taxon>
        <taxon>Magnoliopsida</taxon>
        <taxon>eudicotyledons</taxon>
        <taxon>Gunneridae</taxon>
        <taxon>Pentapetalae</taxon>
        <taxon>asterids</taxon>
        <taxon>lamiids</taxon>
        <taxon>Lamiales</taxon>
        <taxon>Phrymaceae</taxon>
        <taxon>Erythranthe</taxon>
    </lineage>
</organism>
<dbReference type="CDD" id="cd00027">
    <property type="entry name" value="BRCT"/>
    <property type="match status" value="1"/>
</dbReference>
<dbReference type="GO" id="GO:0030870">
    <property type="term" value="C:Mre11 complex"/>
    <property type="evidence" value="ECO:0007669"/>
    <property type="project" value="InterPro"/>
</dbReference>
<proteinExistence type="predicted"/>
<keyword evidence="3" id="KW-1185">Reference proteome</keyword>
<evidence type="ECO:0000313" key="3">
    <source>
        <dbReference type="Proteomes" id="UP000030748"/>
    </source>
</evidence>
<dbReference type="PANTHER" id="PTHR12162">
    <property type="entry name" value="NIBRIN-RELATED"/>
    <property type="match status" value="1"/>
</dbReference>
<dbReference type="PROSITE" id="PS50172">
    <property type="entry name" value="BRCT"/>
    <property type="match status" value="1"/>
</dbReference>
<name>A0A022QSS0_ERYGU</name>
<dbReference type="STRING" id="4155.A0A022QSS0"/>
<dbReference type="InterPro" id="IPR036420">
    <property type="entry name" value="BRCT_dom_sf"/>
</dbReference>
<dbReference type="EMBL" id="KI631063">
    <property type="protein sequence ID" value="EYU30353.1"/>
    <property type="molecule type" value="Genomic_DNA"/>
</dbReference>
<dbReference type="InterPro" id="IPR001357">
    <property type="entry name" value="BRCT_dom"/>
</dbReference>
<sequence length="149" mass="16917">MNQLQDKMSSIGVDVSQIWTSKCTHMVIDDFTSMNDDIIDTIVAKKPLVRFSWIEVFLHSQFYTRITKTQDKSHCTHAPTLTFEGVSLKVADQQSREHCLKGHTFLLESIHEVSYFNYFMLSNGSQVSFALPNATRSPSVRIVSLLANS</sequence>
<reference evidence="2 3" key="1">
    <citation type="journal article" date="2013" name="Proc. Natl. Acad. Sci. U.S.A.">
        <title>Fine-scale variation in meiotic recombination in Mimulus inferred from population shotgun sequencing.</title>
        <authorList>
            <person name="Hellsten U."/>
            <person name="Wright K.M."/>
            <person name="Jenkins J."/>
            <person name="Shu S."/>
            <person name="Yuan Y."/>
            <person name="Wessler S.R."/>
            <person name="Schmutz J."/>
            <person name="Willis J.H."/>
            <person name="Rokhsar D.S."/>
        </authorList>
    </citation>
    <scope>NUCLEOTIDE SEQUENCE [LARGE SCALE GENOMIC DNA]</scope>
    <source>
        <strain evidence="3">cv. DUN x IM62</strain>
    </source>
</reference>
<evidence type="ECO:0000259" key="1">
    <source>
        <dbReference type="PROSITE" id="PS50172"/>
    </source>
</evidence>
<protein>
    <recommendedName>
        <fullName evidence="1">BRCT domain-containing protein</fullName>
    </recommendedName>
</protein>
<dbReference type="GO" id="GO:0006302">
    <property type="term" value="P:double-strand break repair"/>
    <property type="evidence" value="ECO:0007669"/>
    <property type="project" value="InterPro"/>
</dbReference>
<dbReference type="PANTHER" id="PTHR12162:SF0">
    <property type="entry name" value="NIBRIN"/>
    <property type="match status" value="1"/>
</dbReference>
<feature type="domain" description="BRCT" evidence="1">
    <location>
        <begin position="1"/>
        <end position="54"/>
    </location>
</feature>
<evidence type="ECO:0000313" key="2">
    <source>
        <dbReference type="EMBL" id="EYU30353.1"/>
    </source>
</evidence>